<dbReference type="AlphaFoldDB" id="A0A974DFL1"/>
<organism evidence="2 3">
    <name type="scientific">Xenopus laevis</name>
    <name type="common">African clawed frog</name>
    <dbReference type="NCBI Taxonomy" id="8355"/>
    <lineage>
        <taxon>Eukaryota</taxon>
        <taxon>Metazoa</taxon>
        <taxon>Chordata</taxon>
        <taxon>Craniata</taxon>
        <taxon>Vertebrata</taxon>
        <taxon>Euteleostomi</taxon>
        <taxon>Amphibia</taxon>
        <taxon>Batrachia</taxon>
        <taxon>Anura</taxon>
        <taxon>Pipoidea</taxon>
        <taxon>Pipidae</taxon>
        <taxon>Xenopodinae</taxon>
        <taxon>Xenopus</taxon>
        <taxon>Xenopus</taxon>
    </lineage>
</organism>
<reference evidence="3" key="1">
    <citation type="journal article" date="2016" name="Nature">
        <title>Genome evolution in the allotetraploid frog Xenopus laevis.</title>
        <authorList>
            <person name="Session A.M."/>
            <person name="Uno Y."/>
            <person name="Kwon T."/>
            <person name="Chapman J.A."/>
            <person name="Toyoda A."/>
            <person name="Takahashi S."/>
            <person name="Fukui A."/>
            <person name="Hikosaka A."/>
            <person name="Suzuki A."/>
            <person name="Kondo M."/>
            <person name="van Heeringen S.J."/>
            <person name="Quigley I."/>
            <person name="Heinz S."/>
            <person name="Ogino H."/>
            <person name="Ochi H."/>
            <person name="Hellsten U."/>
            <person name="Lyons J.B."/>
            <person name="Simakov O."/>
            <person name="Putnam N."/>
            <person name="Stites J."/>
            <person name="Kuroki Y."/>
            <person name="Tanaka T."/>
            <person name="Michiue T."/>
            <person name="Watanabe M."/>
            <person name="Bogdanovic O."/>
            <person name="Lister R."/>
            <person name="Georgiou G."/>
            <person name="Paranjpe S.S."/>
            <person name="van Kruijsbergen I."/>
            <person name="Shu S."/>
            <person name="Carlson J."/>
            <person name="Kinoshita T."/>
            <person name="Ohta Y."/>
            <person name="Mawaribuchi S."/>
            <person name="Jenkins J."/>
            <person name="Grimwood J."/>
            <person name="Schmutz J."/>
            <person name="Mitros T."/>
            <person name="Mozaffari S.V."/>
            <person name="Suzuki Y."/>
            <person name="Haramoto Y."/>
            <person name="Yamamoto T.S."/>
            <person name="Takagi C."/>
            <person name="Heald R."/>
            <person name="Miller K."/>
            <person name="Haudenschild C."/>
            <person name="Kitzman J."/>
            <person name="Nakayama T."/>
            <person name="Izutsu Y."/>
            <person name="Robert J."/>
            <person name="Fortriede J."/>
            <person name="Burns K."/>
            <person name="Lotay V."/>
            <person name="Karimi K."/>
            <person name="Yasuoka Y."/>
            <person name="Dichmann D.S."/>
            <person name="Flajnik M.F."/>
            <person name="Houston D.W."/>
            <person name="Shendure J."/>
            <person name="DuPasquier L."/>
            <person name="Vize P.D."/>
            <person name="Zorn A.M."/>
            <person name="Ito M."/>
            <person name="Marcotte E.M."/>
            <person name="Wallingford J.B."/>
            <person name="Ito Y."/>
            <person name="Asashima M."/>
            <person name="Ueno N."/>
            <person name="Matsuda Y."/>
            <person name="Veenstra G.J."/>
            <person name="Fujiyama A."/>
            <person name="Harland R.M."/>
            <person name="Taira M."/>
            <person name="Rokhsar D.S."/>
        </authorList>
    </citation>
    <scope>NUCLEOTIDE SEQUENCE [LARGE SCALE GENOMIC DNA]</scope>
    <source>
        <strain evidence="3">J</strain>
    </source>
</reference>
<evidence type="ECO:0008006" key="4">
    <source>
        <dbReference type="Google" id="ProtNLM"/>
    </source>
</evidence>
<feature type="signal peptide" evidence="1">
    <location>
        <begin position="1"/>
        <end position="23"/>
    </location>
</feature>
<dbReference type="Proteomes" id="UP000694892">
    <property type="component" value="Chromosome 3L"/>
</dbReference>
<evidence type="ECO:0000256" key="1">
    <source>
        <dbReference type="SAM" id="SignalP"/>
    </source>
</evidence>
<evidence type="ECO:0000313" key="3">
    <source>
        <dbReference type="Proteomes" id="UP000694892"/>
    </source>
</evidence>
<dbReference type="EMBL" id="CM004470">
    <property type="protein sequence ID" value="OCT91059.1"/>
    <property type="molecule type" value="Genomic_DNA"/>
</dbReference>
<protein>
    <recommendedName>
        <fullName evidence="4">Secreted protein</fullName>
    </recommendedName>
</protein>
<proteinExistence type="predicted"/>
<sequence length="99" mass="10870">MHLPLDLLSPCICLWIFSPHASASGSPLPMHLPLDLLSSCICLWISAPHVSAFVSQKSAGAGPGQYLFVGDQYQKKIKCIYCGCRHLMKDKSDVGKRRV</sequence>
<evidence type="ECO:0000313" key="2">
    <source>
        <dbReference type="EMBL" id="OCT91059.1"/>
    </source>
</evidence>
<feature type="chain" id="PRO_5037294366" description="Secreted protein" evidence="1">
    <location>
        <begin position="24"/>
        <end position="99"/>
    </location>
</feature>
<accession>A0A974DFL1</accession>
<name>A0A974DFL1_XENLA</name>
<gene>
    <name evidence="2" type="ORF">XELAEV_18019677mg</name>
</gene>
<keyword evidence="1" id="KW-0732">Signal</keyword>